<accession>A0A7X6GZ22</accession>
<feature type="domain" description="DUF427" evidence="1">
    <location>
        <begin position="15"/>
        <end position="105"/>
    </location>
</feature>
<gene>
    <name evidence="2" type="ORF">HCU73_04650</name>
</gene>
<dbReference type="InterPro" id="IPR038694">
    <property type="entry name" value="DUF427_sf"/>
</dbReference>
<comment type="caution">
    <text evidence="2">The sequence shown here is derived from an EMBL/GenBank/DDBJ whole genome shotgun (WGS) entry which is preliminary data.</text>
</comment>
<evidence type="ECO:0000259" key="1">
    <source>
        <dbReference type="Pfam" id="PF04248"/>
    </source>
</evidence>
<dbReference type="Gene3D" id="2.170.150.40">
    <property type="entry name" value="Domain of unknown function (DUF427)"/>
    <property type="match status" value="1"/>
</dbReference>
<organism evidence="2 3">
    <name type="scientific">Roseicyclus persicicus</name>
    <dbReference type="NCBI Taxonomy" id="2650661"/>
    <lineage>
        <taxon>Bacteria</taxon>
        <taxon>Pseudomonadati</taxon>
        <taxon>Pseudomonadota</taxon>
        <taxon>Alphaproteobacteria</taxon>
        <taxon>Rhodobacterales</taxon>
        <taxon>Roseobacteraceae</taxon>
        <taxon>Roseicyclus</taxon>
    </lineage>
</organism>
<dbReference type="PANTHER" id="PTHR34310:SF9">
    <property type="entry name" value="BLR5716 PROTEIN"/>
    <property type="match status" value="1"/>
</dbReference>
<dbReference type="EMBL" id="JAAZQQ010000001">
    <property type="protein sequence ID" value="NKX43871.1"/>
    <property type="molecule type" value="Genomic_DNA"/>
</dbReference>
<dbReference type="Pfam" id="PF04248">
    <property type="entry name" value="NTP_transf_9"/>
    <property type="match status" value="1"/>
</dbReference>
<evidence type="ECO:0000313" key="3">
    <source>
        <dbReference type="Proteomes" id="UP000526408"/>
    </source>
</evidence>
<name>A0A7X6GZ22_9RHOB</name>
<dbReference type="InterPro" id="IPR007361">
    <property type="entry name" value="DUF427"/>
</dbReference>
<proteinExistence type="predicted"/>
<keyword evidence="3" id="KW-1185">Reference proteome</keyword>
<evidence type="ECO:0000313" key="2">
    <source>
        <dbReference type="EMBL" id="NKX43871.1"/>
    </source>
</evidence>
<dbReference type="RefSeq" id="WP_168622211.1">
    <property type="nucleotide sequence ID" value="NZ_JAAZQQ010000001.1"/>
</dbReference>
<reference evidence="2 3" key="1">
    <citation type="submission" date="2020-04" db="EMBL/GenBank/DDBJ databases">
        <authorList>
            <person name="Yoon J."/>
        </authorList>
    </citation>
    <scope>NUCLEOTIDE SEQUENCE [LARGE SCALE GENOMIC DNA]</scope>
    <source>
        <strain evidence="2 3">KMU-115</strain>
    </source>
</reference>
<protein>
    <submittedName>
        <fullName evidence="2">DUF427 domain-containing protein</fullName>
    </submittedName>
</protein>
<dbReference type="PANTHER" id="PTHR34310">
    <property type="entry name" value="DUF427 DOMAIN PROTEIN (AFU_ORTHOLOGUE AFUA_3G02220)"/>
    <property type="match status" value="1"/>
</dbReference>
<sequence length="113" mass="12208">MADHIRIRKAPGKWVVRAGGAVLAESANALELTEGDYPPVIYFPRADIGMAFLEKTASSTKCPWKGTASYYTVSSAAGDIPDAAWSYEDPKEGVAAIKGHIAFYTDRVTVEQL</sequence>
<dbReference type="AlphaFoldDB" id="A0A7X6GZ22"/>
<dbReference type="Proteomes" id="UP000526408">
    <property type="component" value="Unassembled WGS sequence"/>
</dbReference>